<dbReference type="InterPro" id="IPR010982">
    <property type="entry name" value="Lambda_DNA-bd_dom_sf"/>
</dbReference>
<dbReference type="Pfam" id="PF00356">
    <property type="entry name" value="LacI"/>
    <property type="match status" value="1"/>
</dbReference>
<dbReference type="Gene3D" id="3.40.50.2300">
    <property type="match status" value="2"/>
</dbReference>
<dbReference type="InterPro" id="IPR028082">
    <property type="entry name" value="Peripla_BP_I"/>
</dbReference>
<accession>A0A0Q3WZQ3</accession>
<evidence type="ECO:0000256" key="1">
    <source>
        <dbReference type="ARBA" id="ARBA00022491"/>
    </source>
</evidence>
<evidence type="ECO:0000259" key="5">
    <source>
        <dbReference type="PROSITE" id="PS50932"/>
    </source>
</evidence>
<proteinExistence type="predicted"/>
<evidence type="ECO:0000256" key="3">
    <source>
        <dbReference type="ARBA" id="ARBA00023125"/>
    </source>
</evidence>
<evidence type="ECO:0000256" key="2">
    <source>
        <dbReference type="ARBA" id="ARBA00023015"/>
    </source>
</evidence>
<dbReference type="AlphaFoldDB" id="A0A0Q3WZQ3"/>
<sequence>MTKASIKDIARKTNLSTSTVSRALNSQYGVSKQTRIKVMEAAKELGYVPNLLAKELVHNKSNLVGLLIKDSTMGEARPAFFEMLPYINKTLALYGKNTIISAIDPLSMEDNELETIIKTRNLSGLIIFPGLQYKSILSQIKKSTLPIVIIEEDLMLKHCSCIGTDEYHGTELAVKKLFQLGHKEIGFINGPDNIGICQKRLIGFKNALEKYGLQFKEERVIYSDFSGIGGGESALSLIKADSSISAIFFANDLMAMGGVSTLTEQGFNIPKDISIIGYDGLYMTPYYNPSLATIKINNQELGIKTVEVLIELINGGKGKSLSIKPTFQDGKSIKSLI</sequence>
<dbReference type="GO" id="GO:0003700">
    <property type="term" value="F:DNA-binding transcription factor activity"/>
    <property type="evidence" value="ECO:0007669"/>
    <property type="project" value="TreeGrafter"/>
</dbReference>
<keyword evidence="1" id="KW-0678">Repressor</keyword>
<dbReference type="PANTHER" id="PTHR30146">
    <property type="entry name" value="LACI-RELATED TRANSCRIPTIONAL REPRESSOR"/>
    <property type="match status" value="1"/>
</dbReference>
<dbReference type="RefSeq" id="WP_055740731.1">
    <property type="nucleotide sequence ID" value="NZ_JAAIWL010000010.1"/>
</dbReference>
<keyword evidence="4" id="KW-0804">Transcription</keyword>
<dbReference type="STRING" id="157838.AN964_16455"/>
<dbReference type="Proteomes" id="UP000051888">
    <property type="component" value="Unassembled WGS sequence"/>
</dbReference>
<dbReference type="SMART" id="SM00354">
    <property type="entry name" value="HTH_LACI"/>
    <property type="match status" value="1"/>
</dbReference>
<keyword evidence="3" id="KW-0238">DNA-binding</keyword>
<dbReference type="PATRIC" id="fig|157838.3.peg.3640"/>
<name>A0A0Q3WZQ3_9BACI</name>
<organism evidence="6 7">
    <name type="scientific">Heyndrickxia shackletonii</name>
    <dbReference type="NCBI Taxonomy" id="157838"/>
    <lineage>
        <taxon>Bacteria</taxon>
        <taxon>Bacillati</taxon>
        <taxon>Bacillota</taxon>
        <taxon>Bacilli</taxon>
        <taxon>Bacillales</taxon>
        <taxon>Bacillaceae</taxon>
        <taxon>Heyndrickxia</taxon>
    </lineage>
</organism>
<dbReference type="SUPFAM" id="SSF53822">
    <property type="entry name" value="Periplasmic binding protein-like I"/>
    <property type="match status" value="1"/>
</dbReference>
<gene>
    <name evidence="6" type="ORF">AN964_16455</name>
</gene>
<dbReference type="PANTHER" id="PTHR30146:SF148">
    <property type="entry name" value="HTH-TYPE TRANSCRIPTIONAL REPRESSOR PURR-RELATED"/>
    <property type="match status" value="1"/>
</dbReference>
<evidence type="ECO:0000313" key="6">
    <source>
        <dbReference type="EMBL" id="KQL54935.1"/>
    </source>
</evidence>
<dbReference type="Gene3D" id="1.10.260.40">
    <property type="entry name" value="lambda repressor-like DNA-binding domains"/>
    <property type="match status" value="1"/>
</dbReference>
<dbReference type="CDD" id="cd06267">
    <property type="entry name" value="PBP1_LacI_sugar_binding-like"/>
    <property type="match status" value="1"/>
</dbReference>
<feature type="domain" description="HTH lacI-type" evidence="5">
    <location>
        <begin position="4"/>
        <end position="58"/>
    </location>
</feature>
<comment type="caution">
    <text evidence="6">The sequence shown here is derived from an EMBL/GenBank/DDBJ whole genome shotgun (WGS) entry which is preliminary data.</text>
</comment>
<evidence type="ECO:0000256" key="4">
    <source>
        <dbReference type="ARBA" id="ARBA00023163"/>
    </source>
</evidence>
<keyword evidence="7" id="KW-1185">Reference proteome</keyword>
<dbReference type="EMBL" id="LJJC01000004">
    <property type="protein sequence ID" value="KQL54935.1"/>
    <property type="molecule type" value="Genomic_DNA"/>
</dbReference>
<protein>
    <recommendedName>
        <fullName evidence="5">HTH lacI-type domain-containing protein</fullName>
    </recommendedName>
</protein>
<dbReference type="CDD" id="cd01392">
    <property type="entry name" value="HTH_LacI"/>
    <property type="match status" value="1"/>
</dbReference>
<dbReference type="PROSITE" id="PS50932">
    <property type="entry name" value="HTH_LACI_2"/>
    <property type="match status" value="1"/>
</dbReference>
<dbReference type="OrthoDB" id="2528004at2"/>
<dbReference type="GO" id="GO:0000976">
    <property type="term" value="F:transcription cis-regulatory region binding"/>
    <property type="evidence" value="ECO:0007669"/>
    <property type="project" value="TreeGrafter"/>
</dbReference>
<dbReference type="SUPFAM" id="SSF47413">
    <property type="entry name" value="lambda repressor-like DNA-binding domains"/>
    <property type="match status" value="1"/>
</dbReference>
<dbReference type="InterPro" id="IPR000843">
    <property type="entry name" value="HTH_LacI"/>
</dbReference>
<reference evidence="6 7" key="1">
    <citation type="submission" date="2015-09" db="EMBL/GenBank/DDBJ databases">
        <title>Genome sequencing project for genomic taxonomy and phylogenomics of Bacillus-like bacteria.</title>
        <authorList>
            <person name="Liu B."/>
            <person name="Wang J."/>
            <person name="Zhu Y."/>
            <person name="Liu G."/>
            <person name="Chen Q."/>
            <person name="Chen Z."/>
            <person name="Lan J."/>
            <person name="Che J."/>
            <person name="Ge C."/>
            <person name="Shi H."/>
            <person name="Pan Z."/>
            <person name="Liu X."/>
        </authorList>
    </citation>
    <scope>NUCLEOTIDE SEQUENCE [LARGE SCALE GENOMIC DNA]</scope>
    <source>
        <strain evidence="6 7">LMG 18435</strain>
    </source>
</reference>
<keyword evidence="2" id="KW-0805">Transcription regulation</keyword>
<dbReference type="Pfam" id="PF00532">
    <property type="entry name" value="Peripla_BP_1"/>
    <property type="match status" value="1"/>
</dbReference>
<evidence type="ECO:0000313" key="7">
    <source>
        <dbReference type="Proteomes" id="UP000051888"/>
    </source>
</evidence>
<dbReference type="InterPro" id="IPR001761">
    <property type="entry name" value="Peripla_BP/Lac1_sug-bd_dom"/>
</dbReference>